<dbReference type="AlphaFoldDB" id="A0A0L6VT27"/>
<dbReference type="OrthoDB" id="3344688at2759"/>
<evidence type="ECO:0000313" key="2">
    <source>
        <dbReference type="Proteomes" id="UP000037035"/>
    </source>
</evidence>
<dbReference type="PANTHER" id="PTHR11439">
    <property type="entry name" value="GAG-POL-RELATED RETROTRANSPOSON"/>
    <property type="match status" value="1"/>
</dbReference>
<evidence type="ECO:0008006" key="3">
    <source>
        <dbReference type="Google" id="ProtNLM"/>
    </source>
</evidence>
<dbReference type="EMBL" id="LAVV01001012">
    <property type="protein sequence ID" value="KNZ63858.1"/>
    <property type="molecule type" value="Genomic_DNA"/>
</dbReference>
<reference evidence="1 2" key="1">
    <citation type="submission" date="2015-08" db="EMBL/GenBank/DDBJ databases">
        <title>Next Generation Sequencing and Analysis of the Genome of Puccinia sorghi L Schw, the Causal Agent of Maize Common Rust.</title>
        <authorList>
            <person name="Rochi L."/>
            <person name="Burguener G."/>
            <person name="Darino M."/>
            <person name="Turjanski A."/>
            <person name="Kreff E."/>
            <person name="Dieguez M.J."/>
            <person name="Sacco F."/>
        </authorList>
    </citation>
    <scope>NUCLEOTIDE SEQUENCE [LARGE SCALE GENOMIC DNA]</scope>
    <source>
        <strain evidence="1 2">RO10H11247</strain>
    </source>
</reference>
<accession>A0A0L6VT27</accession>
<organism evidence="1 2">
    <name type="scientific">Puccinia sorghi</name>
    <dbReference type="NCBI Taxonomy" id="27349"/>
    <lineage>
        <taxon>Eukaryota</taxon>
        <taxon>Fungi</taxon>
        <taxon>Dikarya</taxon>
        <taxon>Basidiomycota</taxon>
        <taxon>Pucciniomycotina</taxon>
        <taxon>Pucciniomycetes</taxon>
        <taxon>Pucciniales</taxon>
        <taxon>Pucciniaceae</taxon>
        <taxon>Puccinia</taxon>
    </lineage>
</organism>
<comment type="caution">
    <text evidence="1">The sequence shown here is derived from an EMBL/GenBank/DDBJ whole genome shotgun (WGS) entry which is preliminary data.</text>
</comment>
<sequence>EVKKVWQYIKHTRNLRFTIQPAKPTKFLTIYSDATWGDDPDSRTSQSGYLCYLFGSLISWNSCRQRNITYSSTEAELNPLVESFHEGLWLKALTNKMWGLKLKAADHLIDDADLNEQLIMDDRSFKEQFCTNHLIDNKVLNEKLKKFGSNPKTRHIDLRTKGIRQEIKAKKIKIALVKTRDMIADPLTKPAPIEPLKNLVRAVDPSFDLSLWTASPATRSVGNTHP</sequence>
<keyword evidence="2" id="KW-1185">Reference proteome</keyword>
<dbReference type="Proteomes" id="UP000037035">
    <property type="component" value="Unassembled WGS sequence"/>
</dbReference>
<dbReference type="PANTHER" id="PTHR11439:SF467">
    <property type="entry name" value="INTEGRASE CATALYTIC DOMAIN-CONTAINING PROTEIN"/>
    <property type="match status" value="1"/>
</dbReference>
<feature type="non-terminal residue" evidence="1">
    <location>
        <position position="1"/>
    </location>
</feature>
<dbReference type="VEuPathDB" id="FungiDB:VP01_10911g1"/>
<proteinExistence type="predicted"/>
<gene>
    <name evidence="1" type="ORF">VP01_10911g1</name>
</gene>
<protein>
    <recommendedName>
        <fullName evidence="3">Reverse transcriptase Ty1/copia-type domain-containing protein</fullName>
    </recommendedName>
</protein>
<dbReference type="CDD" id="cd09272">
    <property type="entry name" value="RNase_HI_RT_Ty1"/>
    <property type="match status" value="1"/>
</dbReference>
<evidence type="ECO:0000313" key="1">
    <source>
        <dbReference type="EMBL" id="KNZ63858.1"/>
    </source>
</evidence>
<name>A0A0L6VT27_9BASI</name>
<dbReference type="STRING" id="27349.A0A0L6VT27"/>